<name>A0ABN9LKW3_9NEOB</name>
<evidence type="ECO:0000256" key="2">
    <source>
        <dbReference type="SAM" id="MobiDB-lite"/>
    </source>
</evidence>
<accession>A0ABN9LKW3</accession>
<organism evidence="3 4">
    <name type="scientific">Ranitomeya imitator</name>
    <name type="common">mimic poison frog</name>
    <dbReference type="NCBI Taxonomy" id="111125"/>
    <lineage>
        <taxon>Eukaryota</taxon>
        <taxon>Metazoa</taxon>
        <taxon>Chordata</taxon>
        <taxon>Craniata</taxon>
        <taxon>Vertebrata</taxon>
        <taxon>Euteleostomi</taxon>
        <taxon>Amphibia</taxon>
        <taxon>Batrachia</taxon>
        <taxon>Anura</taxon>
        <taxon>Neobatrachia</taxon>
        <taxon>Hyloidea</taxon>
        <taxon>Dendrobatidae</taxon>
        <taxon>Dendrobatinae</taxon>
        <taxon>Ranitomeya</taxon>
    </lineage>
</organism>
<keyword evidence="4" id="KW-1185">Reference proteome</keyword>
<dbReference type="InterPro" id="IPR007875">
    <property type="entry name" value="Sprouty"/>
</dbReference>
<feature type="region of interest" description="Disordered" evidence="2">
    <location>
        <begin position="64"/>
        <end position="122"/>
    </location>
</feature>
<dbReference type="PANTHER" id="PTHR12365:SF9">
    <property type="entry name" value="PROTEIN SPROUTY HOMOLOG 3"/>
    <property type="match status" value="1"/>
</dbReference>
<evidence type="ECO:0008006" key="5">
    <source>
        <dbReference type="Google" id="ProtNLM"/>
    </source>
</evidence>
<dbReference type="PANTHER" id="PTHR12365">
    <property type="entry name" value="SPROUTY"/>
    <property type="match status" value="1"/>
</dbReference>
<evidence type="ECO:0000256" key="1">
    <source>
        <dbReference type="ARBA" id="ARBA00010964"/>
    </source>
</evidence>
<reference evidence="3" key="1">
    <citation type="submission" date="2023-07" db="EMBL/GenBank/DDBJ databases">
        <authorList>
            <person name="Stuckert A."/>
        </authorList>
    </citation>
    <scope>NUCLEOTIDE SEQUENCE</scope>
</reference>
<dbReference type="Pfam" id="PF05210">
    <property type="entry name" value="Sprouty"/>
    <property type="match status" value="1"/>
</dbReference>
<dbReference type="PROSITE" id="PS51227">
    <property type="entry name" value="SPR"/>
    <property type="match status" value="1"/>
</dbReference>
<dbReference type="Proteomes" id="UP001176940">
    <property type="component" value="Unassembled WGS sequence"/>
</dbReference>
<evidence type="ECO:0000313" key="4">
    <source>
        <dbReference type="Proteomes" id="UP001176940"/>
    </source>
</evidence>
<protein>
    <recommendedName>
        <fullName evidence="5">Sprouty</fullName>
    </recommendedName>
</protein>
<sequence>MESSTGDIQQVLSIDQIRSIRANNDYVERPTVSFMQTWSNPSLSQHAAKQEWPNDHLVSYNHQDLHRSQSHQHQPQHLTHDLSHSSTISSVSRSTTASDQRLLTGITPSQSRNSLMRTQPKDGDLKQDQFIKGLMEKSDRYMGHLFICEECGRCICDECTQVRKLPSCWICDQRCLCSAENVLDYGTCLCCIKGLFYHCSSNDEDEEDNCADSPCSCNQGSCCARWAVMSFLSFFMPCLCCYPPMKGCLTLCQKGYDKVKRPGCRCENHTNTVCRKISSSSGTPFPRPFDKPKTPTFGKVGFHETRPLCGVGHEVDDLLNLVSEFRYRVPICLQYRKSVSESIFKCKIKN</sequence>
<feature type="compositionally biased region" description="Low complexity" evidence="2">
    <location>
        <begin position="84"/>
        <end position="98"/>
    </location>
</feature>
<dbReference type="EMBL" id="CAUEEQ010022527">
    <property type="protein sequence ID" value="CAJ0944493.1"/>
    <property type="molecule type" value="Genomic_DNA"/>
</dbReference>
<comment type="caution">
    <text evidence="3">The sequence shown here is derived from an EMBL/GenBank/DDBJ whole genome shotgun (WGS) entry which is preliminary data.</text>
</comment>
<proteinExistence type="inferred from homology"/>
<dbReference type="InterPro" id="IPR051192">
    <property type="entry name" value="Sprouty_domain"/>
</dbReference>
<gene>
    <name evidence="3" type="ORF">RIMI_LOCUS10438268</name>
</gene>
<comment type="similarity">
    <text evidence="1">Belongs to the sprouty family.</text>
</comment>
<feature type="compositionally biased region" description="Polar residues" evidence="2">
    <location>
        <begin position="106"/>
        <end position="117"/>
    </location>
</feature>
<evidence type="ECO:0000313" key="3">
    <source>
        <dbReference type="EMBL" id="CAJ0944493.1"/>
    </source>
</evidence>